<keyword evidence="3" id="KW-1185">Reference proteome</keyword>
<evidence type="ECO:0000313" key="3">
    <source>
        <dbReference type="Proteomes" id="UP000594637"/>
    </source>
</evidence>
<evidence type="ECO:0000313" key="2">
    <source>
        <dbReference type="EMBL" id="QPL06321.1"/>
    </source>
</evidence>
<gene>
    <name evidence="2" type="ORF">ID810_05355</name>
</gene>
<dbReference type="Proteomes" id="UP000594637">
    <property type="component" value="Chromosome"/>
</dbReference>
<protein>
    <submittedName>
        <fullName evidence="2">Uncharacterized protein</fullName>
    </submittedName>
</protein>
<accession>A0A7T0PWE6</accession>
<reference evidence="2 3" key="1">
    <citation type="submission" date="2020-11" db="EMBL/GenBank/DDBJ databases">
        <title>Actinomyces sp. ZJ750.</title>
        <authorList>
            <person name="Zhou J."/>
        </authorList>
    </citation>
    <scope>NUCLEOTIDE SEQUENCE [LARGE SCALE GENOMIC DNA]</scope>
    <source>
        <strain evidence="2 3">ZJ750</strain>
    </source>
</reference>
<proteinExistence type="predicted"/>
<feature type="compositionally biased region" description="Pro residues" evidence="1">
    <location>
        <begin position="1"/>
        <end position="24"/>
    </location>
</feature>
<dbReference type="KEGG" id="arep:ID810_05355"/>
<dbReference type="AlphaFoldDB" id="A0A7T0PWE6"/>
<organism evidence="2 3">
    <name type="scientific">Actinomyces respiraculi</name>
    <dbReference type="NCBI Taxonomy" id="2744574"/>
    <lineage>
        <taxon>Bacteria</taxon>
        <taxon>Bacillati</taxon>
        <taxon>Actinomycetota</taxon>
        <taxon>Actinomycetes</taxon>
        <taxon>Actinomycetales</taxon>
        <taxon>Actinomycetaceae</taxon>
        <taxon>Actinomyces</taxon>
    </lineage>
</organism>
<feature type="region of interest" description="Disordered" evidence="1">
    <location>
        <begin position="1"/>
        <end position="32"/>
    </location>
</feature>
<sequence>MTPPTSDPRPAPPAEAPRPVPAPPRSVDARATAARLEQAGERLKQRLAEISDLPLEERAVGLASVHEDLTAVLRGAED</sequence>
<evidence type="ECO:0000256" key="1">
    <source>
        <dbReference type="SAM" id="MobiDB-lite"/>
    </source>
</evidence>
<name>A0A7T0PWE6_9ACTO</name>
<dbReference type="EMBL" id="CP063989">
    <property type="protein sequence ID" value="QPL06321.1"/>
    <property type="molecule type" value="Genomic_DNA"/>
</dbReference>